<protein>
    <recommendedName>
        <fullName evidence="12">Succinate dehydrogenase cytochrome b560 subunit, mitochondrial</fullName>
    </recommendedName>
</protein>
<dbReference type="InterPro" id="IPR000701">
    <property type="entry name" value="SuccDH_FuR_B_TM-su"/>
</dbReference>
<dbReference type="EMBL" id="CADEPI010000003">
    <property type="protein sequence ID" value="CAB3360663.1"/>
    <property type="molecule type" value="Genomic_DNA"/>
</dbReference>
<evidence type="ECO:0000256" key="3">
    <source>
        <dbReference type="ARBA" id="ARBA00022617"/>
    </source>
</evidence>
<dbReference type="NCBIfam" id="TIGR02970">
    <property type="entry name" value="succ_dehyd_cytB"/>
    <property type="match status" value="1"/>
</dbReference>
<reference evidence="10 11" key="1">
    <citation type="submission" date="2020-04" db="EMBL/GenBank/DDBJ databases">
        <authorList>
            <person name="Alioto T."/>
            <person name="Alioto T."/>
            <person name="Gomez Garrido J."/>
        </authorList>
    </citation>
    <scope>NUCLEOTIDE SEQUENCE [LARGE SCALE GENOMIC DNA]</scope>
</reference>
<dbReference type="GO" id="GO:0005739">
    <property type="term" value="C:mitochondrion"/>
    <property type="evidence" value="ECO:0007669"/>
    <property type="project" value="GOC"/>
</dbReference>
<dbReference type="InterPro" id="IPR034804">
    <property type="entry name" value="SQR/QFR_C/D"/>
</dbReference>
<sequence>MSIALRRLMACPGLHRGAFGGVMGSQIRNVVLRSQPAAVKTAEDFFEKNERLKRPMSPHLTIYKPQITSMLSISHRITGIAVTGYVYAFSIGMMCLPASFPHYCAALATASPALLFSAKFLLAFPFAYHTCNGVRHLMWDLAKGLEISQVYKTGYTMLAATTLLTLALLFC</sequence>
<dbReference type="InterPro" id="IPR018495">
    <property type="entry name" value="Succ_DH_cyt_bsu_CS"/>
</dbReference>
<feature type="transmembrane region" description="Helical" evidence="9">
    <location>
        <begin position="149"/>
        <end position="170"/>
    </location>
</feature>
<dbReference type="Gene3D" id="1.20.1300.10">
    <property type="entry name" value="Fumarate reductase/succinate dehydrogenase, transmembrane subunit"/>
    <property type="match status" value="1"/>
</dbReference>
<dbReference type="PANTHER" id="PTHR10978:SF5">
    <property type="entry name" value="SUCCINATE DEHYDROGENASE CYTOCHROME B560 SUBUNIT, MITOCHONDRIAL"/>
    <property type="match status" value="1"/>
</dbReference>
<evidence type="ECO:0000256" key="8">
    <source>
        <dbReference type="ARBA" id="ARBA00023136"/>
    </source>
</evidence>
<gene>
    <name evidence="10" type="ORF">CLODIP_2_CD08988</name>
</gene>
<dbReference type="AlphaFoldDB" id="A0A8S1C0N7"/>
<dbReference type="SUPFAM" id="SSF81343">
    <property type="entry name" value="Fumarate reductase respiratory complex transmembrane subunits"/>
    <property type="match status" value="1"/>
</dbReference>
<dbReference type="GO" id="GO:0006121">
    <property type="term" value="P:mitochondrial electron transport, succinate to ubiquinone"/>
    <property type="evidence" value="ECO:0007669"/>
    <property type="project" value="UniProtKB-ARBA"/>
</dbReference>
<evidence type="ECO:0000256" key="5">
    <source>
        <dbReference type="ARBA" id="ARBA00022723"/>
    </source>
</evidence>
<evidence type="ECO:0000313" key="11">
    <source>
        <dbReference type="Proteomes" id="UP000494165"/>
    </source>
</evidence>
<evidence type="ECO:0000256" key="2">
    <source>
        <dbReference type="ARBA" id="ARBA00005163"/>
    </source>
</evidence>
<evidence type="ECO:0000256" key="1">
    <source>
        <dbReference type="ARBA" id="ARBA00004141"/>
    </source>
</evidence>
<dbReference type="PROSITE" id="PS01001">
    <property type="entry name" value="SDH_CYT_2"/>
    <property type="match status" value="1"/>
</dbReference>
<evidence type="ECO:0000256" key="4">
    <source>
        <dbReference type="ARBA" id="ARBA00022692"/>
    </source>
</evidence>
<dbReference type="GO" id="GO:0016020">
    <property type="term" value="C:membrane"/>
    <property type="evidence" value="ECO:0007669"/>
    <property type="project" value="UniProtKB-SubCell"/>
</dbReference>
<proteinExistence type="predicted"/>
<feature type="transmembrane region" description="Helical" evidence="9">
    <location>
        <begin position="106"/>
        <end position="128"/>
    </location>
</feature>
<name>A0A8S1C0N7_9INSE</name>
<dbReference type="InterPro" id="IPR014314">
    <property type="entry name" value="Succ_DH_cytb556"/>
</dbReference>
<dbReference type="CDD" id="cd03499">
    <property type="entry name" value="SQR_TypeC_SdhC"/>
    <property type="match status" value="1"/>
</dbReference>
<organism evidence="10 11">
    <name type="scientific">Cloeon dipterum</name>
    <dbReference type="NCBI Taxonomy" id="197152"/>
    <lineage>
        <taxon>Eukaryota</taxon>
        <taxon>Metazoa</taxon>
        <taxon>Ecdysozoa</taxon>
        <taxon>Arthropoda</taxon>
        <taxon>Hexapoda</taxon>
        <taxon>Insecta</taxon>
        <taxon>Pterygota</taxon>
        <taxon>Palaeoptera</taxon>
        <taxon>Ephemeroptera</taxon>
        <taxon>Pisciforma</taxon>
        <taxon>Baetidae</taxon>
        <taxon>Cloeon</taxon>
    </lineage>
</organism>
<dbReference type="GO" id="GO:0009055">
    <property type="term" value="F:electron transfer activity"/>
    <property type="evidence" value="ECO:0007669"/>
    <property type="project" value="InterPro"/>
</dbReference>
<dbReference type="FunFam" id="1.20.1300.10:FF:000011">
    <property type="entry name" value="Succinate dehydrogenase cytochrome b560 subunit"/>
    <property type="match status" value="1"/>
</dbReference>
<keyword evidence="6 9" id="KW-1133">Transmembrane helix</keyword>
<dbReference type="PANTHER" id="PTHR10978">
    <property type="entry name" value="SUCCINATE DEHYDROGENASE CYTOCHROME B560 SUBUNIT"/>
    <property type="match status" value="1"/>
</dbReference>
<comment type="subcellular location">
    <subcellularLocation>
        <location evidence="1">Membrane</location>
        <topology evidence="1">Multi-pass membrane protein</topology>
    </subcellularLocation>
</comment>
<evidence type="ECO:0008006" key="12">
    <source>
        <dbReference type="Google" id="ProtNLM"/>
    </source>
</evidence>
<dbReference type="Pfam" id="PF01127">
    <property type="entry name" value="Sdh_cyt"/>
    <property type="match status" value="1"/>
</dbReference>
<evidence type="ECO:0000256" key="7">
    <source>
        <dbReference type="ARBA" id="ARBA00023004"/>
    </source>
</evidence>
<feature type="transmembrane region" description="Helical" evidence="9">
    <location>
        <begin position="77"/>
        <end position="100"/>
    </location>
</feature>
<evidence type="ECO:0000256" key="6">
    <source>
        <dbReference type="ARBA" id="ARBA00022989"/>
    </source>
</evidence>
<keyword evidence="7" id="KW-0408">Iron</keyword>
<keyword evidence="8 9" id="KW-0472">Membrane</keyword>
<dbReference type="OrthoDB" id="588261at2759"/>
<comment type="caution">
    <text evidence="10">The sequence shown here is derived from an EMBL/GenBank/DDBJ whole genome shotgun (WGS) entry which is preliminary data.</text>
</comment>
<accession>A0A8S1C0N7</accession>
<comment type="pathway">
    <text evidence="2">Carbohydrate metabolism; tricarboxylic acid cycle.</text>
</comment>
<evidence type="ECO:0000256" key="9">
    <source>
        <dbReference type="SAM" id="Phobius"/>
    </source>
</evidence>
<dbReference type="PROSITE" id="PS01000">
    <property type="entry name" value="SDH_CYT_1"/>
    <property type="match status" value="1"/>
</dbReference>
<keyword evidence="4 9" id="KW-0812">Transmembrane</keyword>
<keyword evidence="11" id="KW-1185">Reference proteome</keyword>
<dbReference type="GO" id="GO:0006099">
    <property type="term" value="P:tricarboxylic acid cycle"/>
    <property type="evidence" value="ECO:0007669"/>
    <property type="project" value="InterPro"/>
</dbReference>
<dbReference type="Proteomes" id="UP000494165">
    <property type="component" value="Unassembled WGS sequence"/>
</dbReference>
<evidence type="ECO:0000313" key="10">
    <source>
        <dbReference type="EMBL" id="CAB3360663.1"/>
    </source>
</evidence>
<keyword evidence="5" id="KW-0479">Metal-binding</keyword>
<keyword evidence="3" id="KW-0349">Heme</keyword>
<dbReference type="GO" id="GO:0046872">
    <property type="term" value="F:metal ion binding"/>
    <property type="evidence" value="ECO:0007669"/>
    <property type="project" value="UniProtKB-KW"/>
</dbReference>